<evidence type="ECO:0000313" key="1">
    <source>
        <dbReference type="EMBL" id="MBB4910176.1"/>
    </source>
</evidence>
<protein>
    <submittedName>
        <fullName evidence="1">Uncharacterized protein</fullName>
    </submittedName>
</protein>
<comment type="caution">
    <text evidence="1">The sequence shown here is derived from an EMBL/GenBank/DDBJ whole genome shotgun (WGS) entry which is preliminary data.</text>
</comment>
<proteinExistence type="predicted"/>
<evidence type="ECO:0000313" key="2">
    <source>
        <dbReference type="Proteomes" id="UP000520767"/>
    </source>
</evidence>
<gene>
    <name evidence="1" type="ORF">FHR82_006434</name>
</gene>
<reference evidence="1 2" key="1">
    <citation type="submission" date="2020-08" db="EMBL/GenBank/DDBJ databases">
        <title>Genomic Encyclopedia of Type Strains, Phase III (KMG-III): the genomes of soil and plant-associated and newly described type strains.</title>
        <authorList>
            <person name="Whitman W."/>
        </authorList>
    </citation>
    <scope>NUCLEOTIDE SEQUENCE [LARGE SCALE GENOMIC DNA]</scope>
    <source>
        <strain evidence="1 2">CECT 8960</strain>
    </source>
</reference>
<dbReference type="EMBL" id="JACHJQ010000007">
    <property type="protein sequence ID" value="MBB4910176.1"/>
    <property type="molecule type" value="Genomic_DNA"/>
</dbReference>
<dbReference type="Proteomes" id="UP000520767">
    <property type="component" value="Unassembled WGS sequence"/>
</dbReference>
<accession>A0A7W7QAP0</accession>
<organism evidence="1 2">
    <name type="scientific">Actinophytocola algeriensis</name>
    <dbReference type="NCBI Taxonomy" id="1768010"/>
    <lineage>
        <taxon>Bacteria</taxon>
        <taxon>Bacillati</taxon>
        <taxon>Actinomycetota</taxon>
        <taxon>Actinomycetes</taxon>
        <taxon>Pseudonocardiales</taxon>
        <taxon>Pseudonocardiaceae</taxon>
    </lineage>
</organism>
<sequence>MTVAIRVLDELRRCSVPLDDDQLAKRLSVSPRQTINQVCRRLAAEGRLRRFDGPDGKIVNELQLTDGEVLVRELPAGDSTEQRQAEAMVLQLLGERLGLTLRPCNIPLGDGVRAEVDGVDEAFTTLVEVWARHGPPKPAQKHKVLADALKLIHVGRVLRTSPRLILCLCDAEAARHFSTARSWAADALRAFDVEVIVIDVPADVSAAVRAAQLRQVR</sequence>
<name>A0A7W7QAP0_9PSEU</name>
<keyword evidence="2" id="KW-1185">Reference proteome</keyword>
<dbReference type="AlphaFoldDB" id="A0A7W7QAP0"/>
<dbReference type="RefSeq" id="WP_184814250.1">
    <property type="nucleotide sequence ID" value="NZ_JACHJQ010000007.1"/>
</dbReference>